<evidence type="ECO:0000256" key="3">
    <source>
        <dbReference type="SAM" id="Phobius"/>
    </source>
</evidence>
<gene>
    <name evidence="5" type="ORF">ACFQ34_23525</name>
</gene>
<evidence type="ECO:0000256" key="2">
    <source>
        <dbReference type="SAM" id="MobiDB-lite"/>
    </source>
</evidence>
<dbReference type="EC" id="5.2.1.8" evidence="5"/>
<dbReference type="PANTHER" id="PTHR45625:SF3">
    <property type="entry name" value="PEPTIDYL-PROLYL CIS-TRANS ISOMERASE B-RELATED"/>
    <property type="match status" value="1"/>
</dbReference>
<reference evidence="6" key="1">
    <citation type="journal article" date="2019" name="Int. J. Syst. Evol. Microbiol.">
        <title>The Global Catalogue of Microorganisms (GCM) 10K type strain sequencing project: providing services to taxonomists for standard genome sequencing and annotation.</title>
        <authorList>
            <consortium name="The Broad Institute Genomics Platform"/>
            <consortium name="The Broad Institute Genome Sequencing Center for Infectious Disease"/>
            <person name="Wu L."/>
            <person name="Ma J."/>
        </authorList>
    </citation>
    <scope>NUCLEOTIDE SEQUENCE [LARGE SCALE GENOMIC DNA]</scope>
    <source>
        <strain evidence="6">CCUG 49018</strain>
    </source>
</reference>
<dbReference type="Pfam" id="PF00160">
    <property type="entry name" value="Pro_isomerase"/>
    <property type="match status" value="1"/>
</dbReference>
<evidence type="ECO:0000313" key="6">
    <source>
        <dbReference type="Proteomes" id="UP001597182"/>
    </source>
</evidence>
<feature type="domain" description="PPIase cyclophilin-type" evidence="4">
    <location>
        <begin position="103"/>
        <end position="264"/>
    </location>
</feature>
<dbReference type="RefSeq" id="WP_013675668.1">
    <property type="nucleotide sequence ID" value="NZ_BAABKS010000082.1"/>
</dbReference>
<dbReference type="InterPro" id="IPR002130">
    <property type="entry name" value="Cyclophilin-type_PPIase_dom"/>
</dbReference>
<dbReference type="InterPro" id="IPR029000">
    <property type="entry name" value="Cyclophilin-like_dom_sf"/>
</dbReference>
<keyword evidence="3" id="KW-0812">Transmembrane</keyword>
<comment type="function">
    <text evidence="1">PPIases accelerate the folding of proteins. It catalyzes the cis-trans isomerization of proline imidic peptide bonds in oligopeptides.</text>
</comment>
<proteinExistence type="predicted"/>
<dbReference type="SUPFAM" id="SSF50891">
    <property type="entry name" value="Cyclophilin-like"/>
    <property type="match status" value="1"/>
</dbReference>
<dbReference type="EMBL" id="JBHTMB010000215">
    <property type="protein sequence ID" value="MFD1236273.1"/>
    <property type="molecule type" value="Genomic_DNA"/>
</dbReference>
<feature type="region of interest" description="Disordered" evidence="2">
    <location>
        <begin position="1"/>
        <end position="30"/>
    </location>
</feature>
<keyword evidence="5" id="KW-0413">Isomerase</keyword>
<sequence length="266" mass="27115">MATNQMRREAAKRKLASQQQRRAEQARRRKRVATITTAAVVVVVVVGVVLLTTIGSGGGSGNQAAAPTTACSYPTETGAAKPNNPPSTDDVPDTGTVGVALTTSAGPIGLTLDRAEARCTVNSFVSLVNQKYFDDTICHRLTTGEGLKVLQCGDPTGTGTGGPGYTIPDEPPTKLAPAPGGSGSVIYPRGTVAMAKTSAPNSGGSQFFLVYGDSTLPPDYTVFGTVDAAGLATLDKIAAGGEDDSNGTGDGKPKTEVRIQTATLTS</sequence>
<keyword evidence="3" id="KW-1133">Transmembrane helix</keyword>
<evidence type="ECO:0000256" key="1">
    <source>
        <dbReference type="ARBA" id="ARBA00002388"/>
    </source>
</evidence>
<organism evidence="5 6">
    <name type="scientific">Pseudonocardia benzenivorans</name>
    <dbReference type="NCBI Taxonomy" id="228005"/>
    <lineage>
        <taxon>Bacteria</taxon>
        <taxon>Bacillati</taxon>
        <taxon>Actinomycetota</taxon>
        <taxon>Actinomycetes</taxon>
        <taxon>Pseudonocardiales</taxon>
        <taxon>Pseudonocardiaceae</taxon>
        <taxon>Pseudonocardia</taxon>
    </lineage>
</organism>
<dbReference type="PANTHER" id="PTHR45625">
    <property type="entry name" value="PEPTIDYL-PROLYL CIS-TRANS ISOMERASE-RELATED"/>
    <property type="match status" value="1"/>
</dbReference>
<feature type="region of interest" description="Disordered" evidence="2">
    <location>
        <begin position="159"/>
        <end position="178"/>
    </location>
</feature>
<feature type="transmembrane region" description="Helical" evidence="3">
    <location>
        <begin position="32"/>
        <end position="54"/>
    </location>
</feature>
<dbReference type="Gene3D" id="2.40.100.10">
    <property type="entry name" value="Cyclophilin-like"/>
    <property type="match status" value="1"/>
</dbReference>
<protein>
    <submittedName>
        <fullName evidence="5">Peptidylprolyl isomerase</fullName>
        <ecNumber evidence="5">5.2.1.8</ecNumber>
    </submittedName>
</protein>
<feature type="compositionally biased region" description="Polar residues" evidence="2">
    <location>
        <begin position="62"/>
        <end position="75"/>
    </location>
</feature>
<evidence type="ECO:0000313" key="5">
    <source>
        <dbReference type="EMBL" id="MFD1236273.1"/>
    </source>
</evidence>
<dbReference type="GO" id="GO:0003755">
    <property type="term" value="F:peptidyl-prolyl cis-trans isomerase activity"/>
    <property type="evidence" value="ECO:0007669"/>
    <property type="project" value="UniProtKB-EC"/>
</dbReference>
<dbReference type="PROSITE" id="PS50072">
    <property type="entry name" value="CSA_PPIASE_2"/>
    <property type="match status" value="1"/>
</dbReference>
<name>A0ABW3VPD3_9PSEU</name>
<accession>A0ABW3VPD3</accession>
<dbReference type="Proteomes" id="UP001597182">
    <property type="component" value="Unassembled WGS sequence"/>
</dbReference>
<evidence type="ECO:0000259" key="4">
    <source>
        <dbReference type="PROSITE" id="PS50072"/>
    </source>
</evidence>
<keyword evidence="6" id="KW-1185">Reference proteome</keyword>
<dbReference type="InterPro" id="IPR044666">
    <property type="entry name" value="Cyclophilin_A-like"/>
</dbReference>
<comment type="caution">
    <text evidence="5">The sequence shown here is derived from an EMBL/GenBank/DDBJ whole genome shotgun (WGS) entry which is preliminary data.</text>
</comment>
<keyword evidence="3" id="KW-0472">Membrane</keyword>
<feature type="region of interest" description="Disordered" evidence="2">
    <location>
        <begin position="240"/>
        <end position="266"/>
    </location>
</feature>
<feature type="region of interest" description="Disordered" evidence="2">
    <location>
        <begin position="57"/>
        <end position="94"/>
    </location>
</feature>